<dbReference type="OMA" id="DHNTHDY"/>
<dbReference type="GO" id="GO:0000256">
    <property type="term" value="P:allantoin catabolic process"/>
    <property type="evidence" value="ECO:0007669"/>
    <property type="project" value="InterPro"/>
</dbReference>
<dbReference type="Gramene" id="ABO94488">
    <property type="protein sequence ID" value="ABO94488"/>
    <property type="gene ID" value="OSTLU_119593"/>
</dbReference>
<evidence type="ECO:0000256" key="1">
    <source>
        <dbReference type="ARBA" id="ARBA00011738"/>
    </source>
</evidence>
<dbReference type="HOGENOM" id="CLU_070445_1_0_1"/>
<proteinExistence type="predicted"/>
<dbReference type="InterPro" id="IPR024060">
    <property type="entry name" value="Ureidoglycolate_lyase_dom_sf"/>
</dbReference>
<dbReference type="EMBL" id="CP000582">
    <property type="protein sequence ID" value="ABO94488.1"/>
    <property type="molecule type" value="Genomic_DNA"/>
</dbReference>
<dbReference type="Gene3D" id="2.60.120.480">
    <property type="entry name" value="Ureidoglycolate hydrolase"/>
    <property type="match status" value="1"/>
</dbReference>
<dbReference type="PANTHER" id="PTHR35721">
    <property type="entry name" value="UREIDOGLYCOLATE HYDROLASE"/>
    <property type="match status" value="1"/>
</dbReference>
<dbReference type="OrthoDB" id="2018886at2759"/>
<dbReference type="PANTHER" id="PTHR35721:SF1">
    <property type="entry name" value="UREIDOGLYCOLATE HYDROLASE"/>
    <property type="match status" value="1"/>
</dbReference>
<dbReference type="GeneID" id="5000179"/>
<protein>
    <recommendedName>
        <fullName evidence="7">Ureidoglycolate hydrolase</fullName>
    </recommendedName>
</protein>
<keyword evidence="3" id="KW-0456">Lyase</keyword>
<dbReference type="Proteomes" id="UP000001568">
    <property type="component" value="Chromosome 2"/>
</dbReference>
<dbReference type="eggNOG" id="ENOG502QVMT">
    <property type="taxonomic scope" value="Eukaryota"/>
</dbReference>
<dbReference type="KEGG" id="olu:OSTLU_119593"/>
<evidence type="ECO:0008006" key="7">
    <source>
        <dbReference type="Google" id="ProtNLM"/>
    </source>
</evidence>
<organism evidence="5 6">
    <name type="scientific">Ostreococcus lucimarinus (strain CCE9901)</name>
    <dbReference type="NCBI Taxonomy" id="436017"/>
    <lineage>
        <taxon>Eukaryota</taxon>
        <taxon>Viridiplantae</taxon>
        <taxon>Chlorophyta</taxon>
        <taxon>Mamiellophyceae</taxon>
        <taxon>Mamiellales</taxon>
        <taxon>Bathycoccaceae</taxon>
        <taxon>Ostreococcus</taxon>
    </lineage>
</organism>
<dbReference type="RefSeq" id="XP_001416195.1">
    <property type="nucleotide sequence ID" value="XM_001416158.1"/>
</dbReference>
<dbReference type="InterPro" id="IPR011051">
    <property type="entry name" value="RmlC_Cupin_sf"/>
</dbReference>
<accession>A4RSS8</accession>
<dbReference type="InterPro" id="IPR007247">
    <property type="entry name" value="Ureidogly_lyase"/>
</dbReference>
<comment type="subunit">
    <text evidence="1">Homodimer.</text>
</comment>
<dbReference type="SUPFAM" id="SSF51182">
    <property type="entry name" value="RmlC-like cupins"/>
    <property type="match status" value="1"/>
</dbReference>
<keyword evidence="2" id="KW-0659">Purine metabolism</keyword>
<reference evidence="5 6" key="1">
    <citation type="journal article" date="2007" name="Proc. Natl. Acad. Sci. U.S.A.">
        <title>The tiny eukaryote Ostreococcus provides genomic insights into the paradox of plankton speciation.</title>
        <authorList>
            <person name="Palenik B."/>
            <person name="Grimwood J."/>
            <person name="Aerts A."/>
            <person name="Rouze P."/>
            <person name="Salamov A."/>
            <person name="Putnam N."/>
            <person name="Dupont C."/>
            <person name="Jorgensen R."/>
            <person name="Derelle E."/>
            <person name="Rombauts S."/>
            <person name="Zhou K."/>
            <person name="Otillar R."/>
            <person name="Merchant S.S."/>
            <person name="Podell S."/>
            <person name="Gaasterland T."/>
            <person name="Napoli C."/>
            <person name="Gendler K."/>
            <person name="Manuell A."/>
            <person name="Tai V."/>
            <person name="Vallon O."/>
            <person name="Piganeau G."/>
            <person name="Jancek S."/>
            <person name="Heijde M."/>
            <person name="Jabbari K."/>
            <person name="Bowler C."/>
            <person name="Lohr M."/>
            <person name="Robbens S."/>
            <person name="Werner G."/>
            <person name="Dubchak I."/>
            <person name="Pazour G.J."/>
            <person name="Ren Q."/>
            <person name="Paulsen I."/>
            <person name="Delwiche C."/>
            <person name="Schmutz J."/>
            <person name="Rokhsar D."/>
            <person name="Van de Peer Y."/>
            <person name="Moreau H."/>
            <person name="Grigoriev I.V."/>
        </authorList>
    </citation>
    <scope>NUCLEOTIDE SEQUENCE [LARGE SCALE GENOMIC DNA]</scope>
    <source>
        <strain evidence="5 6">CCE9901</strain>
    </source>
</reference>
<dbReference type="AlphaFoldDB" id="A4RSS8"/>
<evidence type="ECO:0000256" key="4">
    <source>
        <dbReference type="ARBA" id="ARBA00047684"/>
    </source>
</evidence>
<dbReference type="GO" id="GO:0050385">
    <property type="term" value="F:ureidoglycolate lyase activity"/>
    <property type="evidence" value="ECO:0007669"/>
    <property type="project" value="UniProtKB-EC"/>
</dbReference>
<dbReference type="GO" id="GO:0004848">
    <property type="term" value="F:ureidoglycolate hydrolase activity"/>
    <property type="evidence" value="ECO:0007669"/>
    <property type="project" value="InterPro"/>
</dbReference>
<keyword evidence="6" id="KW-1185">Reference proteome</keyword>
<evidence type="ECO:0000313" key="6">
    <source>
        <dbReference type="Proteomes" id="UP000001568"/>
    </source>
</evidence>
<dbReference type="GO" id="GO:0006144">
    <property type="term" value="P:purine nucleobase metabolic process"/>
    <property type="evidence" value="ECO:0007669"/>
    <property type="project" value="UniProtKB-KW"/>
</dbReference>
<sequence>MMCADITRPLCVLQPTISHRRLVRTSARKTTSETSFSPRVVDVESFEAYGQIISSQEDGARFSIERKEAKLDLAEGVPRLYMMRLRNKGGRLQFDEMNYHGLSSQSLSSVSELDWFIAVSRATFSEEQFPSHDDIEVFRIPGHVAINLNKGTWHAGPLFSEDERDFLNLELMDTNTKDRYGHKYEDSGTRFTIEL</sequence>
<gene>
    <name evidence="5" type="primary">Dal3</name>
    <name evidence="5" type="ORF">OSTLU_119593</name>
</gene>
<evidence type="ECO:0000313" key="5">
    <source>
        <dbReference type="EMBL" id="ABO94488.1"/>
    </source>
</evidence>
<dbReference type="Pfam" id="PF04115">
    <property type="entry name" value="Ureidogly_lyase"/>
    <property type="match status" value="1"/>
</dbReference>
<evidence type="ECO:0000256" key="2">
    <source>
        <dbReference type="ARBA" id="ARBA00022631"/>
    </source>
</evidence>
<name>A4RSS8_OSTLU</name>
<evidence type="ECO:0000256" key="3">
    <source>
        <dbReference type="ARBA" id="ARBA00023239"/>
    </source>
</evidence>
<comment type="catalytic activity">
    <reaction evidence="4">
        <text>(S)-ureidoglycolate = urea + glyoxylate</text>
        <dbReference type="Rhea" id="RHEA:11304"/>
        <dbReference type="ChEBI" id="CHEBI:16199"/>
        <dbReference type="ChEBI" id="CHEBI:36655"/>
        <dbReference type="ChEBI" id="CHEBI:57296"/>
        <dbReference type="EC" id="4.3.2.3"/>
    </reaction>
</comment>